<dbReference type="CDD" id="cd04302">
    <property type="entry name" value="HAD_5NT"/>
    <property type="match status" value="1"/>
</dbReference>
<dbReference type="AlphaFoldDB" id="A0A2X2D0D4"/>
<dbReference type="InterPro" id="IPR023214">
    <property type="entry name" value="HAD_sf"/>
</dbReference>
<dbReference type="SUPFAM" id="SSF56784">
    <property type="entry name" value="HAD-like"/>
    <property type="match status" value="1"/>
</dbReference>
<dbReference type="InterPro" id="IPR036412">
    <property type="entry name" value="HAD-like_sf"/>
</dbReference>
<gene>
    <name evidence="3" type="ORF">IRZ65_12895</name>
    <name evidence="4" type="ORF">NCTC11842_04662</name>
</gene>
<dbReference type="Proteomes" id="UP000626180">
    <property type="component" value="Unassembled WGS sequence"/>
</dbReference>
<keyword evidence="2" id="KW-0479">Metal-binding</keyword>
<keyword evidence="4" id="KW-0378">Hydrolase</keyword>
<dbReference type="InterPro" id="IPR050155">
    <property type="entry name" value="HAD-like_hydrolase_sf"/>
</dbReference>
<organism evidence="4 5">
    <name type="scientific">Pseudomonas luteola</name>
    <dbReference type="NCBI Taxonomy" id="47886"/>
    <lineage>
        <taxon>Bacteria</taxon>
        <taxon>Pseudomonadati</taxon>
        <taxon>Pseudomonadota</taxon>
        <taxon>Gammaproteobacteria</taxon>
        <taxon>Pseudomonadales</taxon>
        <taxon>Pseudomonadaceae</taxon>
        <taxon>Pseudomonas</taxon>
    </lineage>
</organism>
<dbReference type="Gene3D" id="1.10.150.240">
    <property type="entry name" value="Putative phosphatase, domain 2"/>
    <property type="match status" value="1"/>
</dbReference>
<dbReference type="FunFam" id="3.40.50.1000:FF:000022">
    <property type="entry name" value="Phosphoglycolate phosphatase"/>
    <property type="match status" value="1"/>
</dbReference>
<dbReference type="InterPro" id="IPR041492">
    <property type="entry name" value="HAD_2"/>
</dbReference>
<evidence type="ECO:0000256" key="1">
    <source>
        <dbReference type="ARBA" id="ARBA00001946"/>
    </source>
</evidence>
<dbReference type="RefSeq" id="WP_010796399.1">
    <property type="nucleotide sequence ID" value="NZ_CP069262.1"/>
</dbReference>
<dbReference type="Proteomes" id="UP000250443">
    <property type="component" value="Unassembled WGS sequence"/>
</dbReference>
<dbReference type="SFLD" id="SFLDG01129">
    <property type="entry name" value="C1.5:_HAD__Beta-PGM__Phosphata"/>
    <property type="match status" value="1"/>
</dbReference>
<dbReference type="GO" id="GO:0008253">
    <property type="term" value="F:5'-nucleotidase activity"/>
    <property type="evidence" value="ECO:0007669"/>
    <property type="project" value="UniProtKB-EC"/>
</dbReference>
<dbReference type="NCBIfam" id="TIGR01549">
    <property type="entry name" value="HAD-SF-IA-v1"/>
    <property type="match status" value="1"/>
</dbReference>
<evidence type="ECO:0000313" key="5">
    <source>
        <dbReference type="Proteomes" id="UP000250443"/>
    </source>
</evidence>
<reference evidence="4 5" key="1">
    <citation type="submission" date="2018-06" db="EMBL/GenBank/DDBJ databases">
        <authorList>
            <consortium name="Pathogen Informatics"/>
            <person name="Doyle S."/>
        </authorList>
    </citation>
    <scope>NUCLEOTIDE SEQUENCE [LARGE SCALE GENOMIC DNA]</scope>
    <source>
        <strain evidence="4 5">NCTC11842</strain>
    </source>
</reference>
<evidence type="ECO:0000313" key="6">
    <source>
        <dbReference type="Proteomes" id="UP000626180"/>
    </source>
</evidence>
<dbReference type="GO" id="GO:0046872">
    <property type="term" value="F:metal ion binding"/>
    <property type="evidence" value="ECO:0007669"/>
    <property type="project" value="UniProtKB-KW"/>
</dbReference>
<reference evidence="3 6" key="2">
    <citation type="submission" date="2020-10" db="EMBL/GenBank/DDBJ databases">
        <title>Genome sequences of Pseudomonas isolates.</title>
        <authorList>
            <person name="Wessels L."/>
            <person name="Reich F."/>
            <person name="Hammerl J."/>
        </authorList>
    </citation>
    <scope>NUCLEOTIDE SEQUENCE [LARGE SCALE GENOMIC DNA]</scope>
    <source>
        <strain evidence="3 6">20-MO00624-0</strain>
    </source>
</reference>
<dbReference type="GO" id="GO:0004713">
    <property type="term" value="F:protein tyrosine kinase activity"/>
    <property type="evidence" value="ECO:0007669"/>
    <property type="project" value="TreeGrafter"/>
</dbReference>
<evidence type="ECO:0000313" key="4">
    <source>
        <dbReference type="EMBL" id="SPZ12774.1"/>
    </source>
</evidence>
<dbReference type="InterPro" id="IPR006439">
    <property type="entry name" value="HAD-SF_hydro_IA"/>
</dbReference>
<dbReference type="PANTHER" id="PTHR43434">
    <property type="entry name" value="PHOSPHOGLYCOLATE PHOSPHATASE"/>
    <property type="match status" value="1"/>
</dbReference>
<dbReference type="EMBL" id="UAUF01000014">
    <property type="protein sequence ID" value="SPZ12774.1"/>
    <property type="molecule type" value="Genomic_DNA"/>
</dbReference>
<dbReference type="EMBL" id="JADMCD010000006">
    <property type="protein sequence ID" value="MBF8641576.1"/>
    <property type="molecule type" value="Genomic_DNA"/>
</dbReference>
<proteinExistence type="predicted"/>
<dbReference type="InterPro" id="IPR023198">
    <property type="entry name" value="PGP-like_dom2"/>
</dbReference>
<protein>
    <submittedName>
        <fullName evidence="3 4">HAD family hydrolase</fullName>
        <ecNumber evidence="4">3.1.3.5</ecNumber>
    </submittedName>
</protein>
<name>A0A2X2D0D4_PSELU</name>
<dbReference type="SFLD" id="SFLDS00003">
    <property type="entry name" value="Haloacid_Dehalogenase"/>
    <property type="match status" value="1"/>
</dbReference>
<dbReference type="EC" id="3.1.3.5" evidence="4"/>
<keyword evidence="6" id="KW-1185">Reference proteome</keyword>
<dbReference type="Gene3D" id="3.40.50.1000">
    <property type="entry name" value="HAD superfamily/HAD-like"/>
    <property type="match status" value="1"/>
</dbReference>
<evidence type="ECO:0000313" key="3">
    <source>
        <dbReference type="EMBL" id="MBF8641576.1"/>
    </source>
</evidence>
<dbReference type="GO" id="GO:0005829">
    <property type="term" value="C:cytosol"/>
    <property type="evidence" value="ECO:0007669"/>
    <property type="project" value="TreeGrafter"/>
</dbReference>
<dbReference type="SFLD" id="SFLDG01135">
    <property type="entry name" value="C1.5.6:_HAD__Beta-PGM__Phospha"/>
    <property type="match status" value="1"/>
</dbReference>
<sequence>MPYANLLFDLDGTLTDPKLGITLSIQYALAQMGINEPDPDTLTHFIGPPLHSAFMASYGFDDAQAWQAVEHYRVRFKEKGLYENTPYPAIRETLAALKEKGYSLYVVTSKPWVFANEIARHFELTGYFKAIYGSELDGTRTDKGDLIKHVLETEKLQPETCLMIGDRKHDLIGARRNGVDAAGVSYGYGGRAELEAEGPRFVFETLEALKEALA</sequence>
<dbReference type="PANTHER" id="PTHR43434:SF20">
    <property type="entry name" value="5'-NUCLEOTIDASE"/>
    <property type="match status" value="1"/>
</dbReference>
<comment type="cofactor">
    <cofactor evidence="1">
        <name>Mg(2+)</name>
        <dbReference type="ChEBI" id="CHEBI:18420"/>
    </cofactor>
</comment>
<evidence type="ECO:0000256" key="2">
    <source>
        <dbReference type="ARBA" id="ARBA00022723"/>
    </source>
</evidence>
<accession>A0A2X2D0D4</accession>
<dbReference type="Pfam" id="PF13419">
    <property type="entry name" value="HAD_2"/>
    <property type="match status" value="1"/>
</dbReference>